<evidence type="ECO:0000313" key="1">
    <source>
        <dbReference type="EMBL" id="KAL3713863.1"/>
    </source>
</evidence>
<comment type="caution">
    <text evidence="1">The sequence shown here is derived from an EMBL/GenBank/DDBJ whole genome shotgun (WGS) entry which is preliminary data.</text>
</comment>
<organism evidence="1 2">
    <name type="scientific">Eucalyptus globulus</name>
    <name type="common">Tasmanian blue gum</name>
    <dbReference type="NCBI Taxonomy" id="34317"/>
    <lineage>
        <taxon>Eukaryota</taxon>
        <taxon>Viridiplantae</taxon>
        <taxon>Streptophyta</taxon>
        <taxon>Embryophyta</taxon>
        <taxon>Tracheophyta</taxon>
        <taxon>Spermatophyta</taxon>
        <taxon>Magnoliopsida</taxon>
        <taxon>eudicotyledons</taxon>
        <taxon>Gunneridae</taxon>
        <taxon>Pentapetalae</taxon>
        <taxon>rosids</taxon>
        <taxon>malvids</taxon>
        <taxon>Myrtales</taxon>
        <taxon>Myrtaceae</taxon>
        <taxon>Myrtoideae</taxon>
        <taxon>Eucalypteae</taxon>
        <taxon>Eucalyptus</taxon>
    </lineage>
</organism>
<reference evidence="1 2" key="1">
    <citation type="submission" date="2024-11" db="EMBL/GenBank/DDBJ databases">
        <title>Chromosome-level genome assembly of Eucalyptus globulus Labill. provides insights into its genome evolution.</title>
        <authorList>
            <person name="Li X."/>
        </authorList>
    </citation>
    <scope>NUCLEOTIDE SEQUENCE [LARGE SCALE GENOMIC DNA]</scope>
    <source>
        <strain evidence="1">CL2024</strain>
        <tissue evidence="1">Fresh tender leaves</tissue>
    </source>
</reference>
<sequence length="98" mass="10894">IEEYASTFIDAANASSWWKLFHEIPQLLLSNPLFSLFASESELERSIRCGTDDFPGLDSLLAFLIGMEVGGFNPFSGRRLAFAFLLEEGLEELIQCGS</sequence>
<protein>
    <submittedName>
        <fullName evidence="1">Uncharacterized protein</fullName>
    </submittedName>
</protein>
<proteinExistence type="predicted"/>
<dbReference type="EMBL" id="JBJKBG010000015">
    <property type="protein sequence ID" value="KAL3713863.1"/>
    <property type="molecule type" value="Genomic_DNA"/>
</dbReference>
<gene>
    <name evidence="1" type="ORF">ACJRO7_036351</name>
</gene>
<dbReference type="Proteomes" id="UP001634007">
    <property type="component" value="Unassembled WGS sequence"/>
</dbReference>
<keyword evidence="2" id="KW-1185">Reference proteome</keyword>
<feature type="non-terminal residue" evidence="1">
    <location>
        <position position="1"/>
    </location>
</feature>
<feature type="non-terminal residue" evidence="1">
    <location>
        <position position="98"/>
    </location>
</feature>
<dbReference type="AlphaFoldDB" id="A0ABD3IGP6"/>
<evidence type="ECO:0000313" key="2">
    <source>
        <dbReference type="Proteomes" id="UP001634007"/>
    </source>
</evidence>
<accession>A0ABD3IGP6</accession>
<name>A0ABD3IGP6_EUCGL</name>